<comment type="similarity">
    <text evidence="2">Belongs to the major facilitator superfamily. Proton-dependent oligopeptide transporter (POT/PTR) (TC 2.A.17) family.</text>
</comment>
<feature type="transmembrane region" description="Helical" evidence="7">
    <location>
        <begin position="596"/>
        <end position="614"/>
    </location>
</feature>
<dbReference type="Pfam" id="PF00854">
    <property type="entry name" value="PTR2"/>
    <property type="match status" value="1"/>
</dbReference>
<evidence type="ECO:0000313" key="8">
    <source>
        <dbReference type="EMBL" id="WVZ98531.1"/>
    </source>
</evidence>
<evidence type="ECO:0000256" key="2">
    <source>
        <dbReference type="ARBA" id="ARBA00005982"/>
    </source>
</evidence>
<keyword evidence="3 7" id="KW-0812">Transmembrane</keyword>
<keyword evidence="5 7" id="KW-0472">Membrane</keyword>
<evidence type="ECO:0000256" key="4">
    <source>
        <dbReference type="ARBA" id="ARBA00022989"/>
    </source>
</evidence>
<dbReference type="InterPro" id="IPR036259">
    <property type="entry name" value="MFS_trans_sf"/>
</dbReference>
<feature type="transmembrane region" description="Helical" evidence="7">
    <location>
        <begin position="757"/>
        <end position="779"/>
    </location>
</feature>
<feature type="transmembrane region" description="Helical" evidence="7">
    <location>
        <begin position="467"/>
        <end position="493"/>
    </location>
</feature>
<evidence type="ECO:0000256" key="5">
    <source>
        <dbReference type="ARBA" id="ARBA00023136"/>
    </source>
</evidence>
<evidence type="ECO:0000256" key="6">
    <source>
        <dbReference type="SAM" id="MobiDB-lite"/>
    </source>
</evidence>
<dbReference type="InterPro" id="IPR000109">
    <property type="entry name" value="POT_fam"/>
</dbReference>
<dbReference type="PANTHER" id="PTHR11654">
    <property type="entry name" value="OLIGOPEPTIDE TRANSPORTER-RELATED"/>
    <property type="match status" value="1"/>
</dbReference>
<feature type="transmembrane region" description="Helical" evidence="7">
    <location>
        <begin position="634"/>
        <end position="654"/>
    </location>
</feature>
<feature type="transmembrane region" description="Helical" evidence="7">
    <location>
        <begin position="674"/>
        <end position="695"/>
    </location>
</feature>
<reference evidence="8 9" key="1">
    <citation type="submission" date="2024-02" db="EMBL/GenBank/DDBJ databases">
        <title>High-quality chromosome-scale genome assembly of Pensacola bahiagrass (Paspalum notatum Flugge var. saurae).</title>
        <authorList>
            <person name="Vega J.M."/>
            <person name="Podio M."/>
            <person name="Orjuela J."/>
            <person name="Siena L.A."/>
            <person name="Pessino S.C."/>
            <person name="Combes M.C."/>
            <person name="Mariac C."/>
            <person name="Albertini E."/>
            <person name="Pupilli F."/>
            <person name="Ortiz J.P.A."/>
            <person name="Leblanc O."/>
        </authorList>
    </citation>
    <scope>NUCLEOTIDE SEQUENCE [LARGE SCALE GENOMIC DNA]</scope>
    <source>
        <strain evidence="8">R1</strain>
        <tissue evidence="8">Leaf</tissue>
    </source>
</reference>
<accession>A0AAQ3XHV4</accession>
<organism evidence="8 9">
    <name type="scientific">Paspalum notatum var. saurae</name>
    <dbReference type="NCBI Taxonomy" id="547442"/>
    <lineage>
        <taxon>Eukaryota</taxon>
        <taxon>Viridiplantae</taxon>
        <taxon>Streptophyta</taxon>
        <taxon>Embryophyta</taxon>
        <taxon>Tracheophyta</taxon>
        <taxon>Spermatophyta</taxon>
        <taxon>Magnoliopsida</taxon>
        <taxon>Liliopsida</taxon>
        <taxon>Poales</taxon>
        <taxon>Poaceae</taxon>
        <taxon>PACMAD clade</taxon>
        <taxon>Panicoideae</taxon>
        <taxon>Andropogonodae</taxon>
        <taxon>Paspaleae</taxon>
        <taxon>Paspalinae</taxon>
        <taxon>Paspalum</taxon>
    </lineage>
</organism>
<sequence length="870" mass="93436">MADPQAPPPSLRRSPSAAPVPTPSRLWPIAAPTPPPSGRPPVVRNGSRTVTGRSPPQSSPDGFSASRIAGPRATRAVSRPQPSTMSPDPVLIRTAEAAHTVLMDTPPSDGGPSQVPSDGGPSGGSPRTPTVEVLMPMPSSTRAKRARVSRTKSPTIDQTKRARCAVGSPSLRIINQIQRSSPRSTTAQKSRGTRSQNASRQLRSVHWKEFGPIIEDAPSPDEIGLQVVAPPVYKTPEPADHGSGSRADYTEELSLFLPYIVEKTSNTTIDANSSDDDHVRPAANEICDRFATAGFNANMITYLTQQLHLPLVEASNLLTNFNGMAAFTPVLGAIIADSCAGRFWTIAGGGALYQLGMLGLVVSALAPALRPAPCAAGSTATATPSLCQRAGGGQLAMLYLSLLLTALGGGGIRPCVVAFGADQFGLPGRRPGGEQKWSYFNLYFFSMGLAVLLALTVVVYIQENVGWGWGFGIPAIAMFVSVLSFVVGYPLYVKVKPEGSPFKRLLQVVVAAFKKRTESVPEDVGLLYQNKELDAPIAADGRLLHTDQLRQVAAIDLFLDRAAVLTTGDVADTGEPNLWRVSTVHRVEELKSIVRMLPLWAASITLIAAASHNFSFAIQQARTMDRHITPHFQIPPATMIIFTTLTMLVSLALYDRAFVPAARRYTGRRSGITYFQRMGAGFAVSVLGVMAGALVESRRRRVAAEHGLTDSPGAVVPISVFWLVPQYALHGMSDALSTVGHMEFLYDQSPESMRSSAAALFWVAGSLGNYLGTVLVTVVQSASRGVWLQDNINKGRLDYYYWLVTFLLVLNLVYYIVCFHFYTLKTFEVDAADEAPRQHNGGDQGHGDQVGAPTNGVVTVCDAEKHVLTS</sequence>
<evidence type="ECO:0000256" key="7">
    <source>
        <dbReference type="SAM" id="Phobius"/>
    </source>
</evidence>
<feature type="transmembrane region" description="Helical" evidence="7">
    <location>
        <begin position="396"/>
        <end position="421"/>
    </location>
</feature>
<evidence type="ECO:0000256" key="1">
    <source>
        <dbReference type="ARBA" id="ARBA00004141"/>
    </source>
</evidence>
<feature type="compositionally biased region" description="Polar residues" evidence="6">
    <location>
        <begin position="173"/>
        <end position="202"/>
    </location>
</feature>
<gene>
    <name evidence="8" type="ORF">U9M48_043960</name>
</gene>
<protein>
    <submittedName>
        <fullName evidence="8">Uncharacterized protein</fullName>
    </submittedName>
</protein>
<evidence type="ECO:0000313" key="9">
    <source>
        <dbReference type="Proteomes" id="UP001341281"/>
    </source>
</evidence>
<dbReference type="GO" id="GO:0016020">
    <property type="term" value="C:membrane"/>
    <property type="evidence" value="ECO:0007669"/>
    <property type="project" value="UniProtKB-SubCell"/>
</dbReference>
<dbReference type="Proteomes" id="UP001341281">
    <property type="component" value="Chromosome 10"/>
</dbReference>
<comment type="subcellular location">
    <subcellularLocation>
        <location evidence="1">Membrane</location>
        <topology evidence="1">Multi-pass membrane protein</topology>
    </subcellularLocation>
</comment>
<feature type="region of interest" description="Disordered" evidence="6">
    <location>
        <begin position="1"/>
        <end position="203"/>
    </location>
</feature>
<keyword evidence="9" id="KW-1185">Reference proteome</keyword>
<feature type="transmembrane region" description="Helical" evidence="7">
    <location>
        <begin position="799"/>
        <end position="817"/>
    </location>
</feature>
<keyword evidence="4 7" id="KW-1133">Transmembrane helix</keyword>
<feature type="compositionally biased region" description="Pro residues" evidence="6">
    <location>
        <begin position="1"/>
        <end position="10"/>
    </location>
</feature>
<feature type="transmembrane region" description="Helical" evidence="7">
    <location>
        <begin position="442"/>
        <end position="461"/>
    </location>
</feature>
<dbReference type="GO" id="GO:0022857">
    <property type="term" value="F:transmembrane transporter activity"/>
    <property type="evidence" value="ECO:0007669"/>
    <property type="project" value="InterPro"/>
</dbReference>
<evidence type="ECO:0000256" key="3">
    <source>
        <dbReference type="ARBA" id="ARBA00022692"/>
    </source>
</evidence>
<proteinExistence type="inferred from homology"/>
<feature type="compositionally biased region" description="Low complexity" evidence="6">
    <location>
        <begin position="106"/>
        <end position="119"/>
    </location>
</feature>
<feature type="compositionally biased region" description="Polar residues" evidence="6">
    <location>
        <begin position="46"/>
        <end position="61"/>
    </location>
</feature>
<dbReference type="Gene3D" id="1.20.1250.20">
    <property type="entry name" value="MFS general substrate transporter like domains"/>
    <property type="match status" value="1"/>
</dbReference>
<dbReference type="AlphaFoldDB" id="A0AAQ3XHV4"/>
<dbReference type="SUPFAM" id="SSF103473">
    <property type="entry name" value="MFS general substrate transporter"/>
    <property type="match status" value="1"/>
</dbReference>
<name>A0AAQ3XHV4_PASNO</name>
<dbReference type="EMBL" id="CP144754">
    <property type="protein sequence ID" value="WVZ98531.1"/>
    <property type="molecule type" value="Genomic_DNA"/>
</dbReference>